<protein>
    <recommendedName>
        <fullName evidence="5">Secreted protein</fullName>
    </recommendedName>
</protein>
<keyword evidence="2" id="KW-0732">Signal</keyword>
<dbReference type="AlphaFoldDB" id="G9NJ17"/>
<organism evidence="3 4">
    <name type="scientific">Hypocrea atroviridis (strain ATCC 20476 / IMI 206040)</name>
    <name type="common">Trichoderma atroviride</name>
    <dbReference type="NCBI Taxonomy" id="452589"/>
    <lineage>
        <taxon>Eukaryota</taxon>
        <taxon>Fungi</taxon>
        <taxon>Dikarya</taxon>
        <taxon>Ascomycota</taxon>
        <taxon>Pezizomycotina</taxon>
        <taxon>Sordariomycetes</taxon>
        <taxon>Hypocreomycetidae</taxon>
        <taxon>Hypocreales</taxon>
        <taxon>Hypocreaceae</taxon>
        <taxon>Trichoderma</taxon>
    </lineage>
</organism>
<name>G9NJ17_HYPAI</name>
<evidence type="ECO:0000256" key="2">
    <source>
        <dbReference type="SAM" id="SignalP"/>
    </source>
</evidence>
<feature type="transmembrane region" description="Helical" evidence="1">
    <location>
        <begin position="52"/>
        <end position="72"/>
    </location>
</feature>
<feature type="signal peptide" evidence="2">
    <location>
        <begin position="1"/>
        <end position="16"/>
    </location>
</feature>
<comment type="caution">
    <text evidence="3">The sequence shown here is derived from an EMBL/GenBank/DDBJ whole genome shotgun (WGS) entry which is preliminary data.</text>
</comment>
<dbReference type="HOGENOM" id="CLU_2469386_0_0_1"/>
<proteinExistence type="predicted"/>
<reference evidence="3 4" key="1">
    <citation type="journal article" date="2011" name="Genome Biol.">
        <title>Comparative genome sequence analysis underscores mycoparasitism as the ancestral life style of Trichoderma.</title>
        <authorList>
            <person name="Kubicek C.P."/>
            <person name="Herrera-Estrella A."/>
            <person name="Seidl-Seiboth V."/>
            <person name="Martinez D.A."/>
            <person name="Druzhinina I.S."/>
            <person name="Thon M."/>
            <person name="Zeilinger S."/>
            <person name="Casas-Flores S."/>
            <person name="Horwitz B.A."/>
            <person name="Mukherjee P.K."/>
            <person name="Mukherjee M."/>
            <person name="Kredics L."/>
            <person name="Alcaraz L.D."/>
            <person name="Aerts A."/>
            <person name="Antal Z."/>
            <person name="Atanasova L."/>
            <person name="Cervantes-Badillo M.G."/>
            <person name="Challacombe J."/>
            <person name="Chertkov O."/>
            <person name="McCluskey K."/>
            <person name="Coulpier F."/>
            <person name="Deshpande N."/>
            <person name="von Doehren H."/>
            <person name="Ebbole D.J."/>
            <person name="Esquivel-Naranjo E.U."/>
            <person name="Fekete E."/>
            <person name="Flipphi M."/>
            <person name="Glaser F."/>
            <person name="Gomez-Rodriguez E.Y."/>
            <person name="Gruber S."/>
            <person name="Han C."/>
            <person name="Henrissat B."/>
            <person name="Hermosa R."/>
            <person name="Hernandez-Onate M."/>
            <person name="Karaffa L."/>
            <person name="Kosti I."/>
            <person name="Le Crom S."/>
            <person name="Lindquist E."/>
            <person name="Lucas S."/>
            <person name="Luebeck M."/>
            <person name="Luebeck P.S."/>
            <person name="Margeot A."/>
            <person name="Metz B."/>
            <person name="Misra M."/>
            <person name="Nevalainen H."/>
            <person name="Omann M."/>
            <person name="Packer N."/>
            <person name="Perrone G."/>
            <person name="Uresti-Rivera E.E."/>
            <person name="Salamov A."/>
            <person name="Schmoll M."/>
            <person name="Seiboth B."/>
            <person name="Shapiro H."/>
            <person name="Sukno S."/>
            <person name="Tamayo-Ramos J.A."/>
            <person name="Tisch D."/>
            <person name="Wiest A."/>
            <person name="Wilkinson H.H."/>
            <person name="Zhang M."/>
            <person name="Coutinho P.M."/>
            <person name="Kenerley C.M."/>
            <person name="Monte E."/>
            <person name="Baker S.E."/>
            <person name="Grigoriev I.V."/>
        </authorList>
    </citation>
    <scope>NUCLEOTIDE SEQUENCE [LARGE SCALE GENOMIC DNA]</scope>
    <source>
        <strain evidence="4">ATCC 20476 / IMI 206040</strain>
    </source>
</reference>
<keyword evidence="1" id="KW-0812">Transmembrane</keyword>
<keyword evidence="4" id="KW-1185">Reference proteome</keyword>
<evidence type="ECO:0000313" key="3">
    <source>
        <dbReference type="EMBL" id="EHK48894.1"/>
    </source>
</evidence>
<evidence type="ECO:0000256" key="1">
    <source>
        <dbReference type="SAM" id="Phobius"/>
    </source>
</evidence>
<evidence type="ECO:0008006" key="5">
    <source>
        <dbReference type="Google" id="ProtNLM"/>
    </source>
</evidence>
<accession>G9NJ17</accession>
<gene>
    <name evidence="3" type="ORF">TRIATDRAFT_297658</name>
</gene>
<dbReference type="Proteomes" id="UP000005426">
    <property type="component" value="Unassembled WGS sequence"/>
</dbReference>
<dbReference type="EMBL" id="ABDG02000017">
    <property type="protein sequence ID" value="EHK48894.1"/>
    <property type="molecule type" value="Genomic_DNA"/>
</dbReference>
<keyword evidence="1" id="KW-0472">Membrane</keyword>
<keyword evidence="1" id="KW-1133">Transmembrane helix</keyword>
<evidence type="ECO:0000313" key="4">
    <source>
        <dbReference type="Proteomes" id="UP000005426"/>
    </source>
</evidence>
<sequence length="88" mass="10034">MNWLDLVSSLLLAADGWISMQAVLLSRAHLICTSTRNEERGKRRLKHRLHPHFALPRLACLAASAMSVPLSFETQKKKRRGKRTTQLN</sequence>
<feature type="chain" id="PRO_5003524519" description="Secreted protein" evidence="2">
    <location>
        <begin position="17"/>
        <end position="88"/>
    </location>
</feature>